<dbReference type="SFLD" id="SFLDG01278">
    <property type="entry name" value="biotin_synthase_like"/>
    <property type="match status" value="1"/>
</dbReference>
<comment type="similarity">
    <text evidence="11">Belongs to the radical SAM superfamily. Biotin synthase family.</text>
</comment>
<feature type="binding site" evidence="11">
    <location>
        <position position="155"/>
    </location>
    <ligand>
        <name>[2Fe-2S] cluster</name>
        <dbReference type="ChEBI" id="CHEBI:190135"/>
    </ligand>
</feature>
<comment type="cofactor">
    <cofactor evidence="11">
        <name>[4Fe-4S] cluster</name>
        <dbReference type="ChEBI" id="CHEBI:49883"/>
    </cofactor>
    <text evidence="11">Binds 1 [4Fe-4S] cluster. The cluster is coordinated with 3 cysteines and an exchangeable S-adenosyl-L-methionine.</text>
</comment>
<feature type="binding site" evidence="11">
    <location>
        <position position="122"/>
    </location>
    <ligand>
        <name>[2Fe-2S] cluster</name>
        <dbReference type="ChEBI" id="CHEBI:190135"/>
    </ligand>
</feature>
<comment type="pathway">
    <text evidence="1 11">Cofactor biosynthesis; biotin biosynthesis; biotin from 7,8-diaminononanoate: step 2/2.</text>
</comment>
<name>A0ABV9PTQ3_9ACTN</name>
<comment type="catalytic activity">
    <reaction evidence="10 11">
        <text>(4R,5S)-dethiobiotin + (sulfur carrier)-SH + 2 reduced [2Fe-2S]-[ferredoxin] + 2 S-adenosyl-L-methionine = (sulfur carrier)-H + biotin + 2 5'-deoxyadenosine + 2 L-methionine + 2 oxidized [2Fe-2S]-[ferredoxin]</text>
        <dbReference type="Rhea" id="RHEA:22060"/>
        <dbReference type="Rhea" id="RHEA-COMP:10000"/>
        <dbReference type="Rhea" id="RHEA-COMP:10001"/>
        <dbReference type="Rhea" id="RHEA-COMP:14737"/>
        <dbReference type="Rhea" id="RHEA-COMP:14739"/>
        <dbReference type="ChEBI" id="CHEBI:17319"/>
        <dbReference type="ChEBI" id="CHEBI:29917"/>
        <dbReference type="ChEBI" id="CHEBI:33737"/>
        <dbReference type="ChEBI" id="CHEBI:33738"/>
        <dbReference type="ChEBI" id="CHEBI:57586"/>
        <dbReference type="ChEBI" id="CHEBI:57844"/>
        <dbReference type="ChEBI" id="CHEBI:59789"/>
        <dbReference type="ChEBI" id="CHEBI:64428"/>
        <dbReference type="ChEBI" id="CHEBI:149473"/>
        <dbReference type="EC" id="2.8.1.6"/>
    </reaction>
</comment>
<keyword evidence="15" id="KW-1185">Reference proteome</keyword>
<keyword evidence="7 11" id="KW-0093">Biotin biosynthesis</keyword>
<dbReference type="EC" id="2.8.1.6" evidence="2 11"/>
<dbReference type="SFLD" id="SFLDG01060">
    <property type="entry name" value="BATS_domain_containing"/>
    <property type="match status" value="1"/>
</dbReference>
<dbReference type="PANTHER" id="PTHR22976">
    <property type="entry name" value="BIOTIN SYNTHASE"/>
    <property type="match status" value="1"/>
</dbReference>
<sequence>MVTTPESATPQPATPRWHELADHVLAGNQVSAADALAVLRAPDAQLMEVVAAASRLRFHHFGNKVKVNYLVNLKSGLCPEDCFYCSQRLNSTAGILRYTWLNTDEAVTAAKAGIAAGASRVCLVASGTGPSNREVGKVTDIIEAIKSDTPGVEVCACLGALKDGQAESLCASGADAYNHNLNTAESHYEEICTTHTYADREHTVSQAHGAGLSACSGFIAGMGESHEQLVELAFDLRAKEVDSIPVNFLLPFDGTPLEGVDTLNPRDCLRILAMVRFVAPDTEIRVAAGRERHLGNLQGIALYVANSLFLGDYLTSEGQPGAADLEMIADAGLEVLRMDTEVEGGRAGHPDSDDDNATTGPTPTGQDAATEPAVTAESAAGSKQNPVAIRTRGAGTSEPANA</sequence>
<evidence type="ECO:0000256" key="10">
    <source>
        <dbReference type="ARBA" id="ARBA00051157"/>
    </source>
</evidence>
<feature type="region of interest" description="Disordered" evidence="12">
    <location>
        <begin position="343"/>
        <end position="402"/>
    </location>
</feature>
<evidence type="ECO:0000256" key="8">
    <source>
        <dbReference type="ARBA" id="ARBA00023004"/>
    </source>
</evidence>
<dbReference type="NCBIfam" id="TIGR00433">
    <property type="entry name" value="bioB"/>
    <property type="match status" value="1"/>
</dbReference>
<reference evidence="15" key="1">
    <citation type="journal article" date="2019" name="Int. J. Syst. Evol. Microbiol.">
        <title>The Global Catalogue of Microorganisms (GCM) 10K type strain sequencing project: providing services to taxonomists for standard genome sequencing and annotation.</title>
        <authorList>
            <consortium name="The Broad Institute Genomics Platform"/>
            <consortium name="The Broad Institute Genome Sequencing Center for Infectious Disease"/>
            <person name="Wu L."/>
            <person name="Ma J."/>
        </authorList>
    </citation>
    <scope>NUCLEOTIDE SEQUENCE [LARGE SCALE GENOMIC DNA]</scope>
    <source>
        <strain evidence="15">JCM 11882</strain>
    </source>
</reference>
<dbReference type="GO" id="GO:0004076">
    <property type="term" value="F:biotin synthase activity"/>
    <property type="evidence" value="ECO:0007669"/>
    <property type="project" value="UniProtKB-EC"/>
</dbReference>
<dbReference type="SFLD" id="SFLDS00029">
    <property type="entry name" value="Radical_SAM"/>
    <property type="match status" value="1"/>
</dbReference>
<comment type="cofactor">
    <cofactor evidence="11">
        <name>[2Fe-2S] cluster</name>
        <dbReference type="ChEBI" id="CHEBI:190135"/>
    </cofactor>
    <text evidence="11">Binds 1 [2Fe-2S] cluster. The cluster is coordinated with 3 cysteines and 1 arginine.</text>
</comment>
<evidence type="ECO:0000259" key="13">
    <source>
        <dbReference type="PROSITE" id="PS51918"/>
    </source>
</evidence>
<dbReference type="InterPro" id="IPR007197">
    <property type="entry name" value="rSAM"/>
</dbReference>
<keyword evidence="4 11" id="KW-0949">S-adenosyl-L-methionine</keyword>
<evidence type="ECO:0000256" key="7">
    <source>
        <dbReference type="ARBA" id="ARBA00022756"/>
    </source>
</evidence>
<dbReference type="Pfam" id="PF04055">
    <property type="entry name" value="Radical_SAM"/>
    <property type="match status" value="1"/>
</dbReference>
<protein>
    <recommendedName>
        <fullName evidence="2 11">Biotin synthase</fullName>
        <ecNumber evidence="2 11">2.8.1.6</ecNumber>
    </recommendedName>
</protein>
<accession>A0ABV9PTQ3</accession>
<dbReference type="InterPro" id="IPR006638">
    <property type="entry name" value="Elp3/MiaA/NifB-like_rSAM"/>
</dbReference>
<feature type="domain" description="Radical SAM core" evidence="13">
    <location>
        <begin position="63"/>
        <end position="290"/>
    </location>
</feature>
<dbReference type="PROSITE" id="PS51918">
    <property type="entry name" value="RADICAL_SAM"/>
    <property type="match status" value="1"/>
</dbReference>
<evidence type="ECO:0000256" key="4">
    <source>
        <dbReference type="ARBA" id="ARBA00022691"/>
    </source>
</evidence>
<evidence type="ECO:0000256" key="1">
    <source>
        <dbReference type="ARBA" id="ARBA00004942"/>
    </source>
</evidence>
<comment type="function">
    <text evidence="11">Catalyzes the conversion of dethiobiotin (DTB) to biotin by the insertion of a sulfur atom into dethiobiotin via a radical-based mechanism.</text>
</comment>
<feature type="binding site" evidence="11">
    <location>
        <position position="85"/>
    </location>
    <ligand>
        <name>[4Fe-4S] cluster</name>
        <dbReference type="ChEBI" id="CHEBI:49883"/>
        <note>4Fe-4S-S-AdoMet</note>
    </ligand>
</feature>
<dbReference type="EMBL" id="JBHSHP010000053">
    <property type="protein sequence ID" value="MFC4755770.1"/>
    <property type="molecule type" value="Genomic_DNA"/>
</dbReference>
<dbReference type="SMART" id="SM00876">
    <property type="entry name" value="BATS"/>
    <property type="match status" value="1"/>
</dbReference>
<keyword evidence="5 11" id="KW-0001">2Fe-2S</keyword>
<keyword evidence="8 11" id="KW-0408">Iron</keyword>
<dbReference type="InterPro" id="IPR010722">
    <property type="entry name" value="BATS_dom"/>
</dbReference>
<keyword evidence="3 11" id="KW-0004">4Fe-4S</keyword>
<evidence type="ECO:0000256" key="5">
    <source>
        <dbReference type="ARBA" id="ARBA00022714"/>
    </source>
</evidence>
<evidence type="ECO:0000256" key="9">
    <source>
        <dbReference type="ARBA" id="ARBA00023014"/>
    </source>
</evidence>
<dbReference type="Proteomes" id="UP001595836">
    <property type="component" value="Unassembled WGS sequence"/>
</dbReference>
<comment type="caution">
    <text evidence="14">The sequence shown here is derived from an EMBL/GenBank/DDBJ whole genome shotgun (WGS) entry which is preliminary data.</text>
</comment>
<organism evidence="14 15">
    <name type="scientific">Dietzia aurantiaca</name>
    <dbReference type="NCBI Taxonomy" id="983873"/>
    <lineage>
        <taxon>Bacteria</taxon>
        <taxon>Bacillati</taxon>
        <taxon>Actinomycetota</taxon>
        <taxon>Actinomycetes</taxon>
        <taxon>Mycobacteriales</taxon>
        <taxon>Dietziaceae</taxon>
        <taxon>Dietzia</taxon>
    </lineage>
</organism>
<feature type="compositionally biased region" description="Polar residues" evidence="12">
    <location>
        <begin position="357"/>
        <end position="367"/>
    </location>
</feature>
<dbReference type="Gene3D" id="3.20.20.70">
    <property type="entry name" value="Aldolase class I"/>
    <property type="match status" value="1"/>
</dbReference>
<keyword evidence="9 11" id="KW-0411">Iron-sulfur</keyword>
<evidence type="ECO:0000313" key="15">
    <source>
        <dbReference type="Proteomes" id="UP001595836"/>
    </source>
</evidence>
<feature type="binding site" evidence="11">
    <location>
        <position position="78"/>
    </location>
    <ligand>
        <name>[4Fe-4S] cluster</name>
        <dbReference type="ChEBI" id="CHEBI:49883"/>
        <note>4Fe-4S-S-AdoMet</note>
    </ligand>
</feature>
<evidence type="ECO:0000256" key="12">
    <source>
        <dbReference type="SAM" id="MobiDB-lite"/>
    </source>
</evidence>
<keyword evidence="11 14" id="KW-0808">Transferase</keyword>
<keyword evidence="6 11" id="KW-0479">Metal-binding</keyword>
<dbReference type="Pfam" id="PF06968">
    <property type="entry name" value="BATS"/>
    <property type="match status" value="1"/>
</dbReference>
<feature type="binding site" evidence="11">
    <location>
        <position position="82"/>
    </location>
    <ligand>
        <name>[4Fe-4S] cluster</name>
        <dbReference type="ChEBI" id="CHEBI:49883"/>
        <note>4Fe-4S-S-AdoMet</note>
    </ligand>
</feature>
<dbReference type="PANTHER" id="PTHR22976:SF2">
    <property type="entry name" value="BIOTIN SYNTHASE, MITOCHONDRIAL"/>
    <property type="match status" value="1"/>
</dbReference>
<feature type="binding site" evidence="11">
    <location>
        <position position="285"/>
    </location>
    <ligand>
        <name>[2Fe-2S] cluster</name>
        <dbReference type="ChEBI" id="CHEBI:190135"/>
    </ligand>
</feature>
<evidence type="ECO:0000256" key="3">
    <source>
        <dbReference type="ARBA" id="ARBA00022485"/>
    </source>
</evidence>
<gene>
    <name evidence="11 14" type="primary">bioB</name>
    <name evidence="14" type="ORF">ACFO7U_13430</name>
</gene>
<dbReference type="RefSeq" id="WP_344995243.1">
    <property type="nucleotide sequence ID" value="NZ_BAABCD010000050.1"/>
</dbReference>
<evidence type="ECO:0000313" key="14">
    <source>
        <dbReference type="EMBL" id="MFC4755770.1"/>
    </source>
</evidence>
<dbReference type="InterPro" id="IPR002684">
    <property type="entry name" value="Biotin_synth/BioAB"/>
</dbReference>
<dbReference type="SMART" id="SM00729">
    <property type="entry name" value="Elp3"/>
    <property type="match status" value="1"/>
</dbReference>
<dbReference type="InterPro" id="IPR013785">
    <property type="entry name" value="Aldolase_TIM"/>
</dbReference>
<evidence type="ECO:0000256" key="6">
    <source>
        <dbReference type="ARBA" id="ARBA00022723"/>
    </source>
</evidence>
<evidence type="ECO:0000256" key="11">
    <source>
        <dbReference type="HAMAP-Rule" id="MF_01694"/>
    </source>
</evidence>
<feature type="binding site" evidence="11">
    <location>
        <position position="215"/>
    </location>
    <ligand>
        <name>[2Fe-2S] cluster</name>
        <dbReference type="ChEBI" id="CHEBI:190135"/>
    </ligand>
</feature>
<dbReference type="HAMAP" id="MF_01694">
    <property type="entry name" value="BioB"/>
    <property type="match status" value="1"/>
</dbReference>
<evidence type="ECO:0000256" key="2">
    <source>
        <dbReference type="ARBA" id="ARBA00012236"/>
    </source>
</evidence>
<comment type="subunit">
    <text evidence="11">Homodimer.</text>
</comment>
<dbReference type="SUPFAM" id="SSF102114">
    <property type="entry name" value="Radical SAM enzymes"/>
    <property type="match status" value="1"/>
</dbReference>
<proteinExistence type="inferred from homology"/>
<dbReference type="InterPro" id="IPR058240">
    <property type="entry name" value="rSAM_sf"/>
</dbReference>